<reference evidence="1 2" key="1">
    <citation type="submission" date="2019-03" db="EMBL/GenBank/DDBJ databases">
        <title>Freshwater and sediment microbial communities from various areas in North America, analyzing microbe dynamics in response to fracking.</title>
        <authorList>
            <person name="Lamendella R."/>
        </authorList>
    </citation>
    <scope>NUCLEOTIDE SEQUENCE [LARGE SCALE GENOMIC DNA]</scope>
    <source>
        <strain evidence="1 2">74A</strain>
    </source>
</reference>
<dbReference type="Proteomes" id="UP000294832">
    <property type="component" value="Unassembled WGS sequence"/>
</dbReference>
<gene>
    <name evidence="1" type="ORF">EDC91_1275</name>
</gene>
<dbReference type="InterPro" id="IPR052022">
    <property type="entry name" value="26kDa_periplasmic_antigen"/>
</dbReference>
<dbReference type="GO" id="GO:0006974">
    <property type="term" value="P:DNA damage response"/>
    <property type="evidence" value="ECO:0007669"/>
    <property type="project" value="TreeGrafter"/>
</dbReference>
<dbReference type="PANTHER" id="PTHR34387">
    <property type="entry name" value="SLR1258 PROTEIN"/>
    <property type="match status" value="1"/>
</dbReference>
<proteinExistence type="predicted"/>
<dbReference type="InterPro" id="IPR016907">
    <property type="entry name" value="UCP029033"/>
</dbReference>
<accession>A0A4R2FAD0</accession>
<dbReference type="PIRSF" id="PIRSF029033">
    <property type="entry name" value="UCP029033"/>
    <property type="match status" value="1"/>
</dbReference>
<dbReference type="Pfam" id="PF04402">
    <property type="entry name" value="SIMPL"/>
    <property type="match status" value="1"/>
</dbReference>
<keyword evidence="2" id="KW-1185">Reference proteome</keyword>
<dbReference type="OrthoDB" id="9806540at2"/>
<evidence type="ECO:0000313" key="2">
    <source>
        <dbReference type="Proteomes" id="UP000294832"/>
    </source>
</evidence>
<dbReference type="InterPro" id="IPR007497">
    <property type="entry name" value="SIMPL/DUF541"/>
</dbReference>
<dbReference type="PANTHER" id="PTHR34387:SF2">
    <property type="entry name" value="SLR1258 PROTEIN"/>
    <property type="match status" value="1"/>
</dbReference>
<organism evidence="1 2">
    <name type="scientific">Shewanella fodinae</name>
    <dbReference type="NCBI Taxonomy" id="552357"/>
    <lineage>
        <taxon>Bacteria</taxon>
        <taxon>Pseudomonadati</taxon>
        <taxon>Pseudomonadota</taxon>
        <taxon>Gammaproteobacteria</taxon>
        <taxon>Alteromonadales</taxon>
        <taxon>Shewanellaceae</taxon>
        <taxon>Shewanella</taxon>
    </lineage>
</organism>
<sequence length="237" mass="26283">MNKSSALAAALLGAFICGGLYLLGSGIGNSLVAMKAMDRVVTVKGLAEQEVKADVAIWPVAFNDVDNDLNNLYSSVQKKTDRVMKFLLEQGFTPEEISVSQPSIEDRQAQGYADPNVKFRYNAKVTLSVYTQQIDKVLQSRKKLLELAKDGIAVAQNYDSRTEFIYTDLNSIKPQMVQQATENAREVAEKFARDSQSSLGKIKDASQGTFSISDRDSNTPYIKRVRVVSTLTYYLKD</sequence>
<evidence type="ECO:0000313" key="1">
    <source>
        <dbReference type="EMBL" id="TCN81036.1"/>
    </source>
</evidence>
<name>A0A4R2FAD0_9GAMM</name>
<dbReference type="AlphaFoldDB" id="A0A4R2FAD0"/>
<protein>
    <recommendedName>
        <fullName evidence="3">SIMPL domain-containing protein</fullName>
    </recommendedName>
</protein>
<dbReference type="EMBL" id="SLWF01000027">
    <property type="protein sequence ID" value="TCN81036.1"/>
    <property type="molecule type" value="Genomic_DNA"/>
</dbReference>
<evidence type="ECO:0008006" key="3">
    <source>
        <dbReference type="Google" id="ProtNLM"/>
    </source>
</evidence>
<comment type="caution">
    <text evidence="1">The sequence shown here is derived from an EMBL/GenBank/DDBJ whole genome shotgun (WGS) entry which is preliminary data.</text>
</comment>
<dbReference type="RefSeq" id="WP_133039944.1">
    <property type="nucleotide sequence ID" value="NZ_SLWF01000027.1"/>
</dbReference>